<name>A0A0A9CAJ4_ARUDO</name>
<sequence>MKLKLNFTFLPLNHHKTTH</sequence>
<dbReference type="EMBL" id="GBRH01229373">
    <property type="protein sequence ID" value="JAD68522.1"/>
    <property type="molecule type" value="Transcribed_RNA"/>
</dbReference>
<evidence type="ECO:0000313" key="1">
    <source>
        <dbReference type="EMBL" id="JAD68522.1"/>
    </source>
</evidence>
<proteinExistence type="predicted"/>
<protein>
    <submittedName>
        <fullName evidence="1">Uncharacterized protein</fullName>
    </submittedName>
</protein>
<dbReference type="AlphaFoldDB" id="A0A0A9CAJ4"/>
<accession>A0A0A9CAJ4</accession>
<organism evidence="1">
    <name type="scientific">Arundo donax</name>
    <name type="common">Giant reed</name>
    <name type="synonym">Donax arundinaceus</name>
    <dbReference type="NCBI Taxonomy" id="35708"/>
    <lineage>
        <taxon>Eukaryota</taxon>
        <taxon>Viridiplantae</taxon>
        <taxon>Streptophyta</taxon>
        <taxon>Embryophyta</taxon>
        <taxon>Tracheophyta</taxon>
        <taxon>Spermatophyta</taxon>
        <taxon>Magnoliopsida</taxon>
        <taxon>Liliopsida</taxon>
        <taxon>Poales</taxon>
        <taxon>Poaceae</taxon>
        <taxon>PACMAD clade</taxon>
        <taxon>Arundinoideae</taxon>
        <taxon>Arundineae</taxon>
        <taxon>Arundo</taxon>
    </lineage>
</organism>
<reference evidence="1" key="2">
    <citation type="journal article" date="2015" name="Data Brief">
        <title>Shoot transcriptome of the giant reed, Arundo donax.</title>
        <authorList>
            <person name="Barrero R.A."/>
            <person name="Guerrero F.D."/>
            <person name="Moolhuijzen P."/>
            <person name="Goolsby J.A."/>
            <person name="Tidwell J."/>
            <person name="Bellgard S.E."/>
            <person name="Bellgard M.I."/>
        </authorList>
    </citation>
    <scope>NUCLEOTIDE SEQUENCE</scope>
    <source>
        <tissue evidence="1">Shoot tissue taken approximately 20 cm above the soil surface</tissue>
    </source>
</reference>
<reference evidence="1" key="1">
    <citation type="submission" date="2014-09" db="EMBL/GenBank/DDBJ databases">
        <authorList>
            <person name="Magalhaes I.L.F."/>
            <person name="Oliveira U."/>
            <person name="Santos F.R."/>
            <person name="Vidigal T.H.D.A."/>
            <person name="Brescovit A.D."/>
            <person name="Santos A.J."/>
        </authorList>
    </citation>
    <scope>NUCLEOTIDE SEQUENCE</scope>
    <source>
        <tissue evidence="1">Shoot tissue taken approximately 20 cm above the soil surface</tissue>
    </source>
</reference>